<evidence type="ECO:0000256" key="2">
    <source>
        <dbReference type="SAM" id="SignalP"/>
    </source>
</evidence>
<protein>
    <recommendedName>
        <fullName evidence="5">FecR protein domain-containing protein</fullName>
    </recommendedName>
</protein>
<dbReference type="Proteomes" id="UP000648984">
    <property type="component" value="Unassembled WGS sequence"/>
</dbReference>
<feature type="compositionally biased region" description="Basic and acidic residues" evidence="1">
    <location>
        <begin position="565"/>
        <end position="584"/>
    </location>
</feature>
<dbReference type="Pfam" id="PF20245">
    <property type="entry name" value="DUF6600"/>
    <property type="match status" value="1"/>
</dbReference>
<evidence type="ECO:0008006" key="5">
    <source>
        <dbReference type="Google" id="ProtNLM"/>
    </source>
</evidence>
<feature type="compositionally biased region" description="Basic and acidic residues" evidence="1">
    <location>
        <begin position="401"/>
        <end position="410"/>
    </location>
</feature>
<feature type="compositionally biased region" description="Low complexity" evidence="1">
    <location>
        <begin position="496"/>
        <end position="507"/>
    </location>
</feature>
<feature type="compositionally biased region" description="Basic and acidic residues" evidence="1">
    <location>
        <begin position="646"/>
        <end position="677"/>
    </location>
</feature>
<evidence type="ECO:0000313" key="3">
    <source>
        <dbReference type="EMBL" id="NMG75359.1"/>
    </source>
</evidence>
<feature type="compositionally biased region" description="Basic and acidic residues" evidence="1">
    <location>
        <begin position="509"/>
        <end position="526"/>
    </location>
</feature>
<proteinExistence type="predicted"/>
<reference evidence="3 4" key="1">
    <citation type="submission" date="2019-12" db="EMBL/GenBank/DDBJ databases">
        <title>Comparative genomics gives insights into the taxonomy of the Azoarcus-Aromatoleum group and reveals separate origins of nif in the plant-associated Azoarcus and non-plant-associated Aromatoleum sub-groups.</title>
        <authorList>
            <person name="Lafos M."/>
            <person name="Maluk M."/>
            <person name="Batista M."/>
            <person name="Junghare M."/>
            <person name="Carmona M."/>
            <person name="Faoro H."/>
            <person name="Cruz L.M."/>
            <person name="Battistoni F."/>
            <person name="De Souza E."/>
            <person name="Pedrosa F."/>
            <person name="Chen W.-M."/>
            <person name="Poole P.S."/>
            <person name="Dixon R.A."/>
            <person name="James E.K."/>
        </authorList>
    </citation>
    <scope>NUCLEOTIDE SEQUENCE [LARGE SCALE GENOMIC DNA]</scope>
    <source>
        <strain evidence="3 4">22Lin</strain>
    </source>
</reference>
<feature type="compositionally biased region" description="Basic and acidic residues" evidence="1">
    <location>
        <begin position="442"/>
        <end position="495"/>
    </location>
</feature>
<evidence type="ECO:0000256" key="1">
    <source>
        <dbReference type="SAM" id="MobiDB-lite"/>
    </source>
</evidence>
<comment type="caution">
    <text evidence="3">The sequence shown here is derived from an EMBL/GenBank/DDBJ whole genome shotgun (WGS) entry which is preliminary data.</text>
</comment>
<feature type="compositionally biased region" description="Low complexity" evidence="1">
    <location>
        <begin position="636"/>
        <end position="645"/>
    </location>
</feature>
<dbReference type="InterPro" id="IPR046535">
    <property type="entry name" value="DUF6600"/>
</dbReference>
<organism evidence="3 4">
    <name type="scientific">Aromatoleum diolicum</name>
    <dbReference type="NCBI Taxonomy" id="75796"/>
    <lineage>
        <taxon>Bacteria</taxon>
        <taxon>Pseudomonadati</taxon>
        <taxon>Pseudomonadota</taxon>
        <taxon>Betaproteobacteria</taxon>
        <taxon>Rhodocyclales</taxon>
        <taxon>Rhodocyclaceae</taxon>
        <taxon>Aromatoleum</taxon>
    </lineage>
</organism>
<dbReference type="PANTHER" id="PTHR38731:SF3">
    <property type="entry name" value="BLL6125 PROTEIN"/>
    <property type="match status" value="1"/>
</dbReference>
<keyword evidence="2" id="KW-0732">Signal</keyword>
<accession>A0ABX1QDU4</accession>
<feature type="signal peptide" evidence="2">
    <location>
        <begin position="1"/>
        <end position="29"/>
    </location>
</feature>
<feature type="chain" id="PRO_5045971714" description="FecR protein domain-containing protein" evidence="2">
    <location>
        <begin position="30"/>
        <end position="690"/>
    </location>
</feature>
<feature type="compositionally biased region" description="Low complexity" evidence="1">
    <location>
        <begin position="681"/>
        <end position="690"/>
    </location>
</feature>
<feature type="compositionally biased region" description="Basic and acidic residues" evidence="1">
    <location>
        <begin position="534"/>
        <end position="557"/>
    </location>
</feature>
<dbReference type="EMBL" id="WTVQ01000016">
    <property type="protein sequence ID" value="NMG75359.1"/>
    <property type="molecule type" value="Genomic_DNA"/>
</dbReference>
<feature type="compositionally biased region" description="Low complexity" evidence="1">
    <location>
        <begin position="585"/>
        <end position="594"/>
    </location>
</feature>
<dbReference type="PANTHER" id="PTHR38731">
    <property type="entry name" value="LIPL45-RELATED LIPOPROTEIN-RELATED"/>
    <property type="match status" value="1"/>
</dbReference>
<dbReference type="RefSeq" id="WP_169260509.1">
    <property type="nucleotide sequence ID" value="NZ_WTVQ01000016.1"/>
</dbReference>
<sequence length="690" mass="81753">MVRELMRSLRLLIALPLVLTMLGASAVWADPPTRVGRLSVIDGELALRRDGSQQWESASVNLPLTTGDELATESDSRAEIRIGSSVLRLAEDTSLEILRLDDERIRVRLHDGSVAMRVRSADPEAAIEVETRDGLAVPTEPGQYRIDYLDSLTRVSNYRGHVDFRGDGRDVSVSDGRRAEIPTDGRDEVRWDRPDDDDFSDWSLARDERDDRLGRQRYVSPEMTGAEDLYEHGDWREYDDYGPVWFPRSVPYGWAPYRYGRWVWVVPWGWTWVDDSPWGFAPFHYGRWVQIRSSWAWVPGRYIARPVYAPALVAWVGTPGVNISFSAGRFPDVSWFPLAPREVYVPRYRHSSTYVRQVNITHVTNVTEINRVVRAPDRVRHAFRDQRDAVTRVSDEVIRPPRFITRDPDRRRHRVQQLEGRPTVQRRDGGDAARPLFGQPESPRRAEESGSDWQRFRDDARRREAEREQGQERGRPVLQERMERTQREGRQRQEQEQQLQQEQGARQAVPERLERAQREGRQRQEQEQQLQQEQGRRQAVPERLERAQREGRQRQEQEQQLQQEQGRRQTVQERLERAQREAMQRQEQQQQQQAQEERKRSQLRALQERQQLDQRRELEQRNQRMQLDERRRQMEAQEQAQAQQRQQERAAREQQQQSRREPPREEREPRGQWEQMRKRAQQQQSDQPAQ</sequence>
<feature type="region of interest" description="Disordered" evidence="1">
    <location>
        <begin position="401"/>
        <end position="690"/>
    </location>
</feature>
<keyword evidence="4" id="KW-1185">Reference proteome</keyword>
<gene>
    <name evidence="3" type="ORF">GPA25_11385</name>
</gene>
<evidence type="ECO:0000313" key="4">
    <source>
        <dbReference type="Proteomes" id="UP000648984"/>
    </source>
</evidence>
<feature type="compositionally biased region" description="Basic and acidic residues" evidence="1">
    <location>
        <begin position="595"/>
        <end position="635"/>
    </location>
</feature>
<name>A0ABX1QDU4_9RHOO</name>